<protein>
    <recommendedName>
        <fullName evidence="2">DUF6697 domain-containing protein</fullName>
    </recommendedName>
</protein>
<gene>
    <name evidence="3" type="ORF">C8F04DRAFT_709302</name>
</gene>
<dbReference type="Proteomes" id="UP001218188">
    <property type="component" value="Unassembled WGS sequence"/>
</dbReference>
<evidence type="ECO:0000259" key="2">
    <source>
        <dbReference type="Pfam" id="PF20411"/>
    </source>
</evidence>
<feature type="domain" description="DUF6697" evidence="2">
    <location>
        <begin position="53"/>
        <end position="251"/>
    </location>
</feature>
<keyword evidence="4" id="KW-1185">Reference proteome</keyword>
<dbReference type="InterPro" id="IPR046520">
    <property type="entry name" value="DUF6697"/>
</dbReference>
<evidence type="ECO:0000256" key="1">
    <source>
        <dbReference type="SAM" id="MobiDB-lite"/>
    </source>
</evidence>
<dbReference type="AlphaFoldDB" id="A0AAD6SPT2"/>
<dbReference type="EMBL" id="JARJCM010000084">
    <property type="protein sequence ID" value="KAJ7031157.1"/>
    <property type="molecule type" value="Genomic_DNA"/>
</dbReference>
<proteinExistence type="predicted"/>
<name>A0AAD6SPT2_9AGAR</name>
<reference evidence="3" key="1">
    <citation type="submission" date="2023-03" db="EMBL/GenBank/DDBJ databases">
        <title>Massive genome expansion in bonnet fungi (Mycena s.s.) driven by repeated elements and novel gene families across ecological guilds.</title>
        <authorList>
            <consortium name="Lawrence Berkeley National Laboratory"/>
            <person name="Harder C.B."/>
            <person name="Miyauchi S."/>
            <person name="Viragh M."/>
            <person name="Kuo A."/>
            <person name="Thoen E."/>
            <person name="Andreopoulos B."/>
            <person name="Lu D."/>
            <person name="Skrede I."/>
            <person name="Drula E."/>
            <person name="Henrissat B."/>
            <person name="Morin E."/>
            <person name="Kohler A."/>
            <person name="Barry K."/>
            <person name="LaButti K."/>
            <person name="Morin E."/>
            <person name="Salamov A."/>
            <person name="Lipzen A."/>
            <person name="Mereny Z."/>
            <person name="Hegedus B."/>
            <person name="Baldrian P."/>
            <person name="Stursova M."/>
            <person name="Weitz H."/>
            <person name="Taylor A."/>
            <person name="Grigoriev I.V."/>
            <person name="Nagy L.G."/>
            <person name="Martin F."/>
            <person name="Kauserud H."/>
        </authorList>
    </citation>
    <scope>NUCLEOTIDE SEQUENCE</scope>
    <source>
        <strain evidence="3">CBHHK200</strain>
    </source>
</reference>
<accession>A0AAD6SPT2</accession>
<evidence type="ECO:0000313" key="4">
    <source>
        <dbReference type="Proteomes" id="UP001218188"/>
    </source>
</evidence>
<dbReference type="Pfam" id="PF20411">
    <property type="entry name" value="DUF6697"/>
    <property type="match status" value="1"/>
</dbReference>
<sequence length="305" mass="34633">MFNRSLWTTGILKLDRSAGLAAGTLRKRLISAGIKTDPFTITLPAHLMHVSARRDFMSIYYGGDCQSTFPPITAESYTRTGYRYFMYPNLVQNPDAPMIPGAPGLFLYAAGWSANECNKEWATKAYNLKVLTRLGTHDFLYMGEYAIRPSDSLTQAEWMAQTQAMQKRWCTKLAKKDWGLMTRTRIALRRQLGRDATFKEVAKSLKAKQKFLSITADDIAKAFNNGDERLAVWTMKCVGYDEQFQRDVVQKITDWVPPPPKIKAVTTSKSKKASTTKMVCSRTRGVQRPRRRALTVESEDESEEL</sequence>
<comment type="caution">
    <text evidence="3">The sequence shown here is derived from an EMBL/GenBank/DDBJ whole genome shotgun (WGS) entry which is preliminary data.</text>
</comment>
<feature type="region of interest" description="Disordered" evidence="1">
    <location>
        <begin position="263"/>
        <end position="305"/>
    </location>
</feature>
<organism evidence="3 4">
    <name type="scientific">Mycena alexandri</name>
    <dbReference type="NCBI Taxonomy" id="1745969"/>
    <lineage>
        <taxon>Eukaryota</taxon>
        <taxon>Fungi</taxon>
        <taxon>Dikarya</taxon>
        <taxon>Basidiomycota</taxon>
        <taxon>Agaricomycotina</taxon>
        <taxon>Agaricomycetes</taxon>
        <taxon>Agaricomycetidae</taxon>
        <taxon>Agaricales</taxon>
        <taxon>Marasmiineae</taxon>
        <taxon>Mycenaceae</taxon>
        <taxon>Mycena</taxon>
    </lineage>
</organism>
<evidence type="ECO:0000313" key="3">
    <source>
        <dbReference type="EMBL" id="KAJ7031157.1"/>
    </source>
</evidence>